<dbReference type="RefSeq" id="WP_052651585.1">
    <property type="nucleotide sequence ID" value="NZ_CCXS01000001.1"/>
</dbReference>
<feature type="transmembrane region" description="Helical" evidence="1">
    <location>
        <begin position="43"/>
        <end position="61"/>
    </location>
</feature>
<protein>
    <recommendedName>
        <fullName evidence="4">PCZ2.2</fullName>
    </recommendedName>
</protein>
<dbReference type="AlphaFoldDB" id="A0A098EKA7"/>
<accession>A0A098EKA7</accession>
<sequence>MENLILAGIYLNPILAIVFCLNLVAIIKKVIKEKHPDTSTNTFWMTVSAVYIIFSISWMILL</sequence>
<evidence type="ECO:0000256" key="1">
    <source>
        <dbReference type="SAM" id="Phobius"/>
    </source>
</evidence>
<dbReference type="EMBL" id="CCXS01000001">
    <property type="protein sequence ID" value="CEG22758.1"/>
    <property type="molecule type" value="Genomic_DNA"/>
</dbReference>
<keyword evidence="1" id="KW-0812">Transmembrane</keyword>
<dbReference type="OrthoDB" id="2905441at2"/>
<proteinExistence type="predicted"/>
<evidence type="ECO:0008006" key="4">
    <source>
        <dbReference type="Google" id="ProtNLM"/>
    </source>
</evidence>
<evidence type="ECO:0000313" key="2">
    <source>
        <dbReference type="EMBL" id="CEG22758.1"/>
    </source>
</evidence>
<keyword evidence="1" id="KW-1133">Transmembrane helix</keyword>
<gene>
    <name evidence="2" type="ORF">BN1080_01693</name>
</gene>
<organism evidence="2 3">
    <name type="scientific">Planococcus massiliensis</name>
    <dbReference type="NCBI Taxonomy" id="1499687"/>
    <lineage>
        <taxon>Bacteria</taxon>
        <taxon>Bacillati</taxon>
        <taxon>Bacillota</taxon>
        <taxon>Bacilli</taxon>
        <taxon>Bacillales</taxon>
        <taxon>Caryophanaceae</taxon>
        <taxon>Planococcus</taxon>
    </lineage>
</organism>
<dbReference type="Proteomes" id="UP000043699">
    <property type="component" value="Unassembled WGS sequence"/>
</dbReference>
<name>A0A098EKA7_9BACL</name>
<reference evidence="2 3" key="1">
    <citation type="submission" date="2014-09" db="EMBL/GenBank/DDBJ databases">
        <authorList>
            <person name="Urmite Genomes Urmite Genomes"/>
        </authorList>
    </citation>
    <scope>NUCLEOTIDE SEQUENCE [LARGE SCALE GENOMIC DNA]</scope>
    <source>
        <strain evidence="2 3">ES2</strain>
    </source>
</reference>
<dbReference type="STRING" id="1499687.BN1080_01693"/>
<keyword evidence="3" id="KW-1185">Reference proteome</keyword>
<evidence type="ECO:0000313" key="3">
    <source>
        <dbReference type="Proteomes" id="UP000043699"/>
    </source>
</evidence>
<keyword evidence="1" id="KW-0472">Membrane</keyword>
<feature type="transmembrane region" description="Helical" evidence="1">
    <location>
        <begin position="6"/>
        <end position="31"/>
    </location>
</feature>